<dbReference type="PANTHER" id="PTHR11537">
    <property type="entry name" value="VOLTAGE-GATED POTASSIUM CHANNEL"/>
    <property type="match status" value="1"/>
</dbReference>
<evidence type="ECO:0000256" key="4">
    <source>
        <dbReference type="ARBA" id="ARBA00022538"/>
    </source>
</evidence>
<keyword evidence="11" id="KW-0851">Voltage-gated channel</keyword>
<keyword evidence="6 24" id="KW-0812">Transmembrane</keyword>
<evidence type="ECO:0000256" key="10">
    <source>
        <dbReference type="ARBA" id="ARBA00022833"/>
    </source>
</evidence>
<feature type="transmembrane region" description="Helical" evidence="24">
    <location>
        <begin position="799"/>
        <end position="819"/>
    </location>
</feature>
<keyword evidence="7" id="KW-0479">Metal-binding</keyword>
<keyword evidence="15" id="KW-0406">Ion transport</keyword>
<evidence type="ECO:0000256" key="9">
    <source>
        <dbReference type="ARBA" id="ARBA00022826"/>
    </source>
</evidence>
<evidence type="ECO:0000256" key="13">
    <source>
        <dbReference type="ARBA" id="ARBA00022989"/>
    </source>
</evidence>
<proteinExistence type="predicted"/>
<dbReference type="Gene3D" id="3.30.710.10">
    <property type="entry name" value="Potassium Channel Kv1.1, Chain A"/>
    <property type="match status" value="1"/>
</dbReference>
<dbReference type="Pfam" id="PF00643">
    <property type="entry name" value="zf-B_box"/>
    <property type="match status" value="1"/>
</dbReference>
<feature type="domain" description="RING-type" evidence="25">
    <location>
        <begin position="15"/>
        <end position="59"/>
    </location>
</feature>
<evidence type="ECO:0008006" key="29">
    <source>
        <dbReference type="Google" id="ProtNLM"/>
    </source>
</evidence>
<dbReference type="InterPro" id="IPR003131">
    <property type="entry name" value="T1-type_BTB"/>
</dbReference>
<dbReference type="InterPro" id="IPR001841">
    <property type="entry name" value="Znf_RING"/>
</dbReference>
<dbReference type="InterPro" id="IPR000315">
    <property type="entry name" value="Znf_B-box"/>
</dbReference>
<dbReference type="AlphaFoldDB" id="A0AAN8M770"/>
<dbReference type="PROSITE" id="PS50089">
    <property type="entry name" value="ZF_RING_2"/>
    <property type="match status" value="1"/>
</dbReference>
<keyword evidence="4" id="KW-0633">Potassium transport</keyword>
<dbReference type="GO" id="GO:0032809">
    <property type="term" value="C:neuronal cell body membrane"/>
    <property type="evidence" value="ECO:0007669"/>
    <property type="project" value="TreeGrafter"/>
</dbReference>
<evidence type="ECO:0000313" key="28">
    <source>
        <dbReference type="Proteomes" id="UP001356427"/>
    </source>
</evidence>
<dbReference type="PANTHER" id="PTHR11537:SF246">
    <property type="entry name" value="POTASSIUM VOLTAGE-GATED CHANNEL SUBFAMILY C MEMBER 2-LIKE-RELATED"/>
    <property type="match status" value="1"/>
</dbReference>
<evidence type="ECO:0000259" key="25">
    <source>
        <dbReference type="PROSITE" id="PS50089"/>
    </source>
</evidence>
<feature type="domain" description="B box-type" evidence="26">
    <location>
        <begin position="131"/>
        <end position="171"/>
    </location>
</feature>
<keyword evidence="8 22" id="KW-0863">Zinc-finger</keyword>
<dbReference type="GO" id="GO:0008270">
    <property type="term" value="F:zinc ion binding"/>
    <property type="evidence" value="ECO:0007669"/>
    <property type="project" value="UniProtKB-KW"/>
</dbReference>
<dbReference type="InterPro" id="IPR043136">
    <property type="entry name" value="B30.2/SPRY_sf"/>
</dbReference>
<keyword evidence="3" id="KW-1003">Cell membrane</keyword>
<dbReference type="Proteomes" id="UP001356427">
    <property type="component" value="Unassembled WGS sequence"/>
</dbReference>
<dbReference type="FunFam" id="1.10.287.70:FF:000011">
    <property type="entry name" value="Potassium channel, voltage-gated Shaw-related subfamily C, member 4"/>
    <property type="match status" value="1"/>
</dbReference>
<evidence type="ECO:0000256" key="8">
    <source>
        <dbReference type="ARBA" id="ARBA00022771"/>
    </source>
</evidence>
<evidence type="ECO:0000256" key="3">
    <source>
        <dbReference type="ARBA" id="ARBA00022475"/>
    </source>
</evidence>
<organism evidence="27 28">
    <name type="scientific">Coregonus suidteri</name>
    <dbReference type="NCBI Taxonomy" id="861788"/>
    <lineage>
        <taxon>Eukaryota</taxon>
        <taxon>Metazoa</taxon>
        <taxon>Chordata</taxon>
        <taxon>Craniata</taxon>
        <taxon>Vertebrata</taxon>
        <taxon>Euteleostomi</taxon>
        <taxon>Actinopterygii</taxon>
        <taxon>Neopterygii</taxon>
        <taxon>Teleostei</taxon>
        <taxon>Protacanthopterygii</taxon>
        <taxon>Salmoniformes</taxon>
        <taxon>Salmonidae</taxon>
        <taxon>Coregoninae</taxon>
        <taxon>Coregonus</taxon>
    </lineage>
</organism>
<dbReference type="EMBL" id="JAGTTL010000008">
    <property type="protein sequence ID" value="KAK6319195.1"/>
    <property type="molecule type" value="Genomic_DNA"/>
</dbReference>
<evidence type="ECO:0000256" key="20">
    <source>
        <dbReference type="ARBA" id="ARBA00034111"/>
    </source>
</evidence>
<dbReference type="Pfam" id="PF02214">
    <property type="entry name" value="BTB_2"/>
    <property type="match status" value="1"/>
</dbReference>
<dbReference type="SUPFAM" id="SSF57850">
    <property type="entry name" value="RING/U-box"/>
    <property type="match status" value="1"/>
</dbReference>
<evidence type="ECO:0000256" key="22">
    <source>
        <dbReference type="PROSITE-ProRule" id="PRU00024"/>
    </source>
</evidence>
<dbReference type="PROSITE" id="PS00518">
    <property type="entry name" value="ZF_RING_1"/>
    <property type="match status" value="1"/>
</dbReference>
<dbReference type="Gene3D" id="2.60.120.920">
    <property type="match status" value="1"/>
</dbReference>
<keyword evidence="10" id="KW-0862">Zinc</keyword>
<dbReference type="InterPro" id="IPR005821">
    <property type="entry name" value="Ion_trans_dom"/>
</dbReference>
<evidence type="ECO:0000256" key="17">
    <source>
        <dbReference type="ARBA" id="ARBA00023180"/>
    </source>
</evidence>
<dbReference type="GO" id="GO:0032590">
    <property type="term" value="C:dendrite membrane"/>
    <property type="evidence" value="ECO:0007669"/>
    <property type="project" value="TreeGrafter"/>
</dbReference>
<dbReference type="InterPro" id="IPR000210">
    <property type="entry name" value="BTB/POZ_dom"/>
</dbReference>
<dbReference type="Gene3D" id="3.30.160.60">
    <property type="entry name" value="Classic Zinc Finger"/>
    <property type="match status" value="1"/>
</dbReference>
<keyword evidence="13 24" id="KW-1133">Transmembrane helix</keyword>
<dbReference type="GO" id="GO:0042734">
    <property type="term" value="C:presynaptic membrane"/>
    <property type="evidence" value="ECO:0007669"/>
    <property type="project" value="UniProtKB-SubCell"/>
</dbReference>
<comment type="caution">
    <text evidence="27">The sequence shown here is derived from an EMBL/GenBank/DDBJ whole genome shotgun (WGS) entry which is preliminary data.</text>
</comment>
<keyword evidence="5" id="KW-0597">Phosphoprotein</keyword>
<dbReference type="InterPro" id="IPR058030">
    <property type="entry name" value="TRIM8/14/16/25/29/45/65_CC"/>
</dbReference>
<dbReference type="InterPro" id="IPR011333">
    <property type="entry name" value="SKP1/BTB/POZ_sf"/>
</dbReference>
<accession>A0AAN8M770</accession>
<reference evidence="27 28" key="1">
    <citation type="submission" date="2021-04" db="EMBL/GenBank/DDBJ databases">
        <authorList>
            <person name="De Guttry C."/>
            <person name="Zahm M."/>
            <person name="Klopp C."/>
            <person name="Cabau C."/>
            <person name="Louis A."/>
            <person name="Berthelot C."/>
            <person name="Parey E."/>
            <person name="Roest Crollius H."/>
            <person name="Montfort J."/>
            <person name="Robinson-Rechavi M."/>
            <person name="Bucao C."/>
            <person name="Bouchez O."/>
            <person name="Gislard M."/>
            <person name="Lluch J."/>
            <person name="Milhes M."/>
            <person name="Lampietro C."/>
            <person name="Lopez Roques C."/>
            <person name="Donnadieu C."/>
            <person name="Braasch I."/>
            <person name="Desvignes T."/>
            <person name="Postlethwait J."/>
            <person name="Bobe J."/>
            <person name="Wedekind C."/>
            <person name="Guiguen Y."/>
        </authorList>
    </citation>
    <scope>NUCLEOTIDE SEQUENCE [LARGE SCALE GENOMIC DNA]</scope>
    <source>
        <strain evidence="27">Cs_M1</strain>
        <tissue evidence="27">Blood</tissue>
    </source>
</reference>
<dbReference type="GO" id="GO:0008076">
    <property type="term" value="C:voltage-gated potassium channel complex"/>
    <property type="evidence" value="ECO:0007669"/>
    <property type="project" value="InterPro"/>
</dbReference>
<dbReference type="SMART" id="SM00184">
    <property type="entry name" value="RING"/>
    <property type="match status" value="1"/>
</dbReference>
<sequence length="889" mass="100221">MAVSRISVRKDHLSCPLCQEVLRTPAAIPCGHSFCMLCIQVFWDNEEKGNRFCSCPECQYSFHLRPNLIKNIALAEMVEGMEKSKCRNNVGAGGKRRPVEASQEAGPSPSHALGGARPMKIPRTTGAPEALKSRICPIHDRLLEVYCCDDEQCICPLCALVEHRAHNNVLANEGRKRKQEQLQDIKKESKLRINMREQEQKDLRKNVKRVKEGVRAAEEHCEGVLSGLIDSLQRHYSTVRELILAQETAAVAQVESSLCSLEKDMAALKRRDAELEQLEQTDDDIDFLQRWPSLSNLPEPPDLSSVSADALLPFEALRSAVSEFGNRLEAFSEEEISTVSQTVAGNGGSQSPDHRVRPEQLPVTSAAQTLEPTTRTEFLQYACELTLDLNTAHKDLSFSEEGRMGHTLAHAMASSKTHLREDWDRKGDVTKKVVINVGGMRHETYMGTLKSLPGTRLAKLMDHDLTEFFFDRHPGVFSNVLNYYRTGKLHCPTDVCGPLFEEELAFWEVDEAEVEPCCWITFRQHRDAEEALAAFGPSDSNVRHNEEFPDQFDVEDNQPNSQSCFKRWKPKIWALFDNPFSSMAAKVIVFVSLFFILLSITAFCLETHPNFHTMENRTKLVLEGNHTEEVTYYVMVNNPALTMVEGVCVVWFIFEFLVRFTCCPNMLVFVKNILNIIDFVAILPFFLEVGLSGNALGFLRVLSFLRILRIFKLTRHMVGMRVLVYTLKASVQEFCLLAVSLSIGILIFSTLLYYAEHLEADHDEYYISNIPKGFWWAVVTMTTVGYGDIFPITYSGKVIGALCALAGILTIAMPVSVIVNNFRLYYSLAMAQQKLPKKKKRQHLPCLEHSASLLQEGSSQNDGCYKENKERSCSGKAVKSQSTGMPNIM</sequence>
<feature type="region of interest" description="Disordered" evidence="23">
    <location>
        <begin position="339"/>
        <end position="359"/>
    </location>
</feature>
<keyword evidence="19" id="KW-0407">Ion channel</keyword>
<dbReference type="InterPro" id="IPR003968">
    <property type="entry name" value="K_chnl_volt-dep_Kv"/>
</dbReference>
<dbReference type="Pfam" id="PF15227">
    <property type="entry name" value="zf-C3HC4_4"/>
    <property type="match status" value="1"/>
</dbReference>
<dbReference type="Pfam" id="PF25600">
    <property type="entry name" value="TRIM_CC"/>
    <property type="match status" value="1"/>
</dbReference>
<dbReference type="FunFam" id="1.20.120.350:FF:000014">
    <property type="entry name" value="Potassium channel, voltage-gated Shaw-related subfamily C, member 4"/>
    <property type="match status" value="1"/>
</dbReference>
<evidence type="ECO:0000256" key="2">
    <source>
        <dbReference type="ARBA" id="ARBA00022448"/>
    </source>
</evidence>
<dbReference type="InterPro" id="IPR028325">
    <property type="entry name" value="VG_K_chnl"/>
</dbReference>
<feature type="transmembrane region" description="Helical" evidence="24">
    <location>
        <begin position="587"/>
        <end position="611"/>
    </location>
</feature>
<dbReference type="InterPro" id="IPR013083">
    <property type="entry name" value="Znf_RING/FYVE/PHD"/>
</dbReference>
<evidence type="ECO:0000259" key="26">
    <source>
        <dbReference type="PROSITE" id="PS50119"/>
    </source>
</evidence>
<keyword evidence="17" id="KW-0325">Glycoprotein</keyword>
<keyword evidence="14" id="KW-0770">Synapse</keyword>
<protein>
    <recommendedName>
        <fullName evidence="29">BTB domain-containing protein</fullName>
    </recommendedName>
</protein>
<dbReference type="GO" id="GO:0043679">
    <property type="term" value="C:axon terminus"/>
    <property type="evidence" value="ECO:0007669"/>
    <property type="project" value="TreeGrafter"/>
</dbReference>
<keyword evidence="9" id="KW-0631">Potassium channel</keyword>
<dbReference type="PROSITE" id="PS50119">
    <property type="entry name" value="ZF_BBOX"/>
    <property type="match status" value="1"/>
</dbReference>
<dbReference type="Pfam" id="PF00520">
    <property type="entry name" value="Ion_trans"/>
    <property type="match status" value="1"/>
</dbReference>
<dbReference type="PRINTS" id="PR01498">
    <property type="entry name" value="SHAWCHANNEL"/>
</dbReference>
<dbReference type="SUPFAM" id="SSF57845">
    <property type="entry name" value="B-box zinc-binding domain"/>
    <property type="match status" value="1"/>
</dbReference>
<feature type="region of interest" description="Disordered" evidence="23">
    <location>
        <begin position="87"/>
        <end position="124"/>
    </location>
</feature>
<dbReference type="Gene3D" id="1.10.287.70">
    <property type="match status" value="1"/>
</dbReference>
<evidence type="ECO:0000256" key="19">
    <source>
        <dbReference type="ARBA" id="ARBA00023303"/>
    </source>
</evidence>
<dbReference type="SUPFAM" id="SSF54695">
    <property type="entry name" value="POZ domain"/>
    <property type="match status" value="1"/>
</dbReference>
<dbReference type="FunFam" id="3.30.710.10:FF:000002">
    <property type="entry name" value="Potassium voltage-gated channel subfamily C member 2"/>
    <property type="match status" value="1"/>
</dbReference>
<evidence type="ECO:0000256" key="14">
    <source>
        <dbReference type="ARBA" id="ARBA00023018"/>
    </source>
</evidence>
<evidence type="ECO:0000256" key="23">
    <source>
        <dbReference type="SAM" id="MobiDB-lite"/>
    </source>
</evidence>
<dbReference type="GO" id="GO:0045211">
    <property type="term" value="C:postsynaptic membrane"/>
    <property type="evidence" value="ECO:0007669"/>
    <property type="project" value="TreeGrafter"/>
</dbReference>
<dbReference type="InterPro" id="IPR017907">
    <property type="entry name" value="Znf_RING_CS"/>
</dbReference>
<evidence type="ECO:0000256" key="24">
    <source>
        <dbReference type="SAM" id="Phobius"/>
    </source>
</evidence>
<evidence type="ECO:0000256" key="1">
    <source>
        <dbReference type="ARBA" id="ARBA00004651"/>
    </source>
</evidence>
<evidence type="ECO:0000256" key="12">
    <source>
        <dbReference type="ARBA" id="ARBA00022958"/>
    </source>
</evidence>
<dbReference type="Gene3D" id="3.30.40.10">
    <property type="entry name" value="Zinc/RING finger domain, C3HC4 (zinc finger)"/>
    <property type="match status" value="1"/>
</dbReference>
<evidence type="ECO:0000313" key="27">
    <source>
        <dbReference type="EMBL" id="KAK6319195.1"/>
    </source>
</evidence>
<evidence type="ECO:0000256" key="16">
    <source>
        <dbReference type="ARBA" id="ARBA00023136"/>
    </source>
</evidence>
<name>A0AAN8M770_9TELE</name>
<keyword evidence="18" id="KW-0966">Cell projection</keyword>
<dbReference type="PRINTS" id="PR01491">
    <property type="entry name" value="KVCHANNEL"/>
</dbReference>
<feature type="transmembrane region" description="Helical" evidence="24">
    <location>
        <begin position="734"/>
        <end position="754"/>
    </location>
</feature>
<dbReference type="CDD" id="cd19769">
    <property type="entry name" value="Bbox2_TRIM16-like"/>
    <property type="match status" value="1"/>
</dbReference>
<dbReference type="SMART" id="SM00225">
    <property type="entry name" value="BTB"/>
    <property type="match status" value="1"/>
</dbReference>
<dbReference type="SMART" id="SM00336">
    <property type="entry name" value="BBOX"/>
    <property type="match status" value="1"/>
</dbReference>
<evidence type="ECO:0000256" key="11">
    <source>
        <dbReference type="ARBA" id="ARBA00022882"/>
    </source>
</evidence>
<evidence type="ECO:0000256" key="5">
    <source>
        <dbReference type="ARBA" id="ARBA00022553"/>
    </source>
</evidence>
<keyword evidence="2" id="KW-0813">Transport</keyword>
<comment type="catalytic activity">
    <reaction evidence="21">
        <text>K(+)(in) = K(+)(out)</text>
        <dbReference type="Rhea" id="RHEA:29463"/>
        <dbReference type="ChEBI" id="CHEBI:29103"/>
    </reaction>
</comment>
<dbReference type="InterPro" id="IPR003974">
    <property type="entry name" value="K_chnl_volt-dep_Kv3"/>
</dbReference>
<dbReference type="Gene3D" id="1.20.120.350">
    <property type="entry name" value="Voltage-gated potassium channels. Chain C"/>
    <property type="match status" value="1"/>
</dbReference>
<dbReference type="GO" id="GO:0051260">
    <property type="term" value="P:protein homooligomerization"/>
    <property type="evidence" value="ECO:0007669"/>
    <property type="project" value="InterPro"/>
</dbReference>
<evidence type="ECO:0000256" key="18">
    <source>
        <dbReference type="ARBA" id="ARBA00023273"/>
    </source>
</evidence>
<keyword evidence="16 24" id="KW-0472">Membrane</keyword>
<dbReference type="PRINTS" id="PR00169">
    <property type="entry name" value="KCHANNEL"/>
</dbReference>
<evidence type="ECO:0000256" key="15">
    <source>
        <dbReference type="ARBA" id="ARBA00023065"/>
    </source>
</evidence>
<gene>
    <name evidence="27" type="ORF">J4Q44_G00104060</name>
</gene>
<comment type="subcellular location">
    <subcellularLocation>
        <location evidence="1">Cell membrane</location>
        <topology evidence="1">Multi-pass membrane protein</topology>
    </subcellularLocation>
    <subcellularLocation>
        <location evidence="20">Presynaptic cell membrane</location>
    </subcellularLocation>
</comment>
<dbReference type="GO" id="GO:0001508">
    <property type="term" value="P:action potential"/>
    <property type="evidence" value="ECO:0007669"/>
    <property type="project" value="TreeGrafter"/>
</dbReference>
<evidence type="ECO:0000256" key="7">
    <source>
        <dbReference type="ARBA" id="ARBA00022723"/>
    </source>
</evidence>
<dbReference type="InterPro" id="IPR027359">
    <property type="entry name" value="Volt_channel_dom_sf"/>
</dbReference>
<evidence type="ECO:0000256" key="6">
    <source>
        <dbReference type="ARBA" id="ARBA00022692"/>
    </source>
</evidence>
<keyword evidence="12" id="KW-0630">Potassium</keyword>
<evidence type="ECO:0000256" key="21">
    <source>
        <dbReference type="ARBA" id="ARBA00034430"/>
    </source>
</evidence>
<keyword evidence="28" id="KW-1185">Reference proteome</keyword>
<dbReference type="SUPFAM" id="SSF81324">
    <property type="entry name" value="Voltage-gated potassium channels"/>
    <property type="match status" value="1"/>
</dbReference>
<dbReference type="GO" id="GO:0005251">
    <property type="term" value="F:delayed rectifier potassium channel activity"/>
    <property type="evidence" value="ECO:0007669"/>
    <property type="project" value="TreeGrafter"/>
</dbReference>